<comment type="caution">
    <text evidence="1">The sequence shown here is derived from an EMBL/GenBank/DDBJ whole genome shotgun (WGS) entry which is preliminary data.</text>
</comment>
<sequence length="96" mass="10938">MNFVDIWRNWFPKSHVSESLSPCALSALLIPKKDGSWRMCVDSRAINKITVRYRFPDPRLDDLLDQIGHLVIIKFASVLGTNGKLPLKLKRACLSD</sequence>
<evidence type="ECO:0008006" key="3">
    <source>
        <dbReference type="Google" id="ProtNLM"/>
    </source>
</evidence>
<name>A0AAV3R8X0_LITER</name>
<protein>
    <recommendedName>
        <fullName evidence="3">Reverse transcriptase</fullName>
    </recommendedName>
</protein>
<reference evidence="1 2" key="1">
    <citation type="submission" date="2024-01" db="EMBL/GenBank/DDBJ databases">
        <title>The complete chloroplast genome sequence of Lithospermum erythrorhizon: insights into the phylogenetic relationship among Boraginaceae species and the maternal lineages of purple gromwells.</title>
        <authorList>
            <person name="Okada T."/>
            <person name="Watanabe K."/>
        </authorList>
    </citation>
    <scope>NUCLEOTIDE SEQUENCE [LARGE SCALE GENOMIC DNA]</scope>
</reference>
<accession>A0AAV3R8X0</accession>
<dbReference type="Gene3D" id="3.10.10.10">
    <property type="entry name" value="HIV Type 1 Reverse Transcriptase, subunit A, domain 1"/>
    <property type="match status" value="1"/>
</dbReference>
<proteinExistence type="predicted"/>
<dbReference type="PANTHER" id="PTHR37984">
    <property type="entry name" value="PROTEIN CBG26694"/>
    <property type="match status" value="1"/>
</dbReference>
<evidence type="ECO:0000313" key="2">
    <source>
        <dbReference type="Proteomes" id="UP001454036"/>
    </source>
</evidence>
<dbReference type="InterPro" id="IPR043502">
    <property type="entry name" value="DNA/RNA_pol_sf"/>
</dbReference>
<dbReference type="PANTHER" id="PTHR37984:SF5">
    <property type="entry name" value="PROTEIN NYNRIN-LIKE"/>
    <property type="match status" value="1"/>
</dbReference>
<keyword evidence="2" id="KW-1185">Reference proteome</keyword>
<dbReference type="Proteomes" id="UP001454036">
    <property type="component" value="Unassembled WGS sequence"/>
</dbReference>
<dbReference type="SUPFAM" id="SSF56672">
    <property type="entry name" value="DNA/RNA polymerases"/>
    <property type="match status" value="1"/>
</dbReference>
<evidence type="ECO:0000313" key="1">
    <source>
        <dbReference type="EMBL" id="GAA0172388.1"/>
    </source>
</evidence>
<dbReference type="EMBL" id="BAABME010008100">
    <property type="protein sequence ID" value="GAA0172388.1"/>
    <property type="molecule type" value="Genomic_DNA"/>
</dbReference>
<gene>
    <name evidence="1" type="ORF">LIER_26225</name>
</gene>
<dbReference type="InterPro" id="IPR050951">
    <property type="entry name" value="Retrovirus_Pol_polyprotein"/>
</dbReference>
<dbReference type="AlphaFoldDB" id="A0AAV3R8X0"/>
<organism evidence="1 2">
    <name type="scientific">Lithospermum erythrorhizon</name>
    <name type="common">Purple gromwell</name>
    <name type="synonym">Lithospermum officinale var. erythrorhizon</name>
    <dbReference type="NCBI Taxonomy" id="34254"/>
    <lineage>
        <taxon>Eukaryota</taxon>
        <taxon>Viridiplantae</taxon>
        <taxon>Streptophyta</taxon>
        <taxon>Embryophyta</taxon>
        <taxon>Tracheophyta</taxon>
        <taxon>Spermatophyta</taxon>
        <taxon>Magnoliopsida</taxon>
        <taxon>eudicotyledons</taxon>
        <taxon>Gunneridae</taxon>
        <taxon>Pentapetalae</taxon>
        <taxon>asterids</taxon>
        <taxon>lamiids</taxon>
        <taxon>Boraginales</taxon>
        <taxon>Boraginaceae</taxon>
        <taxon>Boraginoideae</taxon>
        <taxon>Lithospermeae</taxon>
        <taxon>Lithospermum</taxon>
    </lineage>
</organism>